<organism evidence="4 5">
    <name type="scientific">Streptomyces boluensis</name>
    <dbReference type="NCBI Taxonomy" id="1775135"/>
    <lineage>
        <taxon>Bacteria</taxon>
        <taxon>Bacillati</taxon>
        <taxon>Actinomycetota</taxon>
        <taxon>Actinomycetes</taxon>
        <taxon>Kitasatosporales</taxon>
        <taxon>Streptomycetaceae</taxon>
        <taxon>Streptomyces</taxon>
    </lineage>
</organism>
<name>A0A964XQA8_9ACTN</name>
<feature type="region of interest" description="Disordered" evidence="2">
    <location>
        <begin position="29"/>
        <end position="50"/>
    </location>
</feature>
<keyword evidence="5" id="KW-1185">Reference proteome</keyword>
<dbReference type="PROSITE" id="PS00383">
    <property type="entry name" value="TYR_PHOSPHATASE_1"/>
    <property type="match status" value="1"/>
</dbReference>
<comment type="caution">
    <text evidence="4">The sequence shown here is derived from an EMBL/GenBank/DDBJ whole genome shotgun (WGS) entry which is preliminary data.</text>
</comment>
<gene>
    <name evidence="4" type="ORF">GUY60_29200</name>
</gene>
<dbReference type="SUPFAM" id="SSF52799">
    <property type="entry name" value="(Phosphotyrosine protein) phosphatases II"/>
    <property type="match status" value="1"/>
</dbReference>
<accession>A0A964XQA8</accession>
<reference evidence="4" key="1">
    <citation type="submission" date="2020-01" db="EMBL/GenBank/DDBJ databases">
        <title>Whole-genome analyses of novel actinobacteria.</title>
        <authorList>
            <person name="Sahin N."/>
        </authorList>
    </citation>
    <scope>NUCLEOTIDE SEQUENCE</scope>
    <source>
        <strain evidence="4">YC537</strain>
    </source>
</reference>
<dbReference type="GO" id="GO:0004721">
    <property type="term" value="F:phosphoprotein phosphatase activity"/>
    <property type="evidence" value="ECO:0007669"/>
    <property type="project" value="InterPro"/>
</dbReference>
<protein>
    <submittedName>
        <fullName evidence="4">Protein-tyrosine-phosphatase</fullName>
    </submittedName>
</protein>
<evidence type="ECO:0000256" key="1">
    <source>
        <dbReference type="ARBA" id="ARBA00009580"/>
    </source>
</evidence>
<feature type="chain" id="PRO_5037501077" evidence="3">
    <location>
        <begin position="27"/>
        <end position="312"/>
    </location>
</feature>
<dbReference type="InterPro" id="IPR026893">
    <property type="entry name" value="Tyr/Ser_Pase_IphP-type"/>
</dbReference>
<dbReference type="OrthoDB" id="1188001at2"/>
<dbReference type="InterPro" id="IPR029021">
    <property type="entry name" value="Prot-tyrosine_phosphatase-like"/>
</dbReference>
<dbReference type="Proteomes" id="UP000598297">
    <property type="component" value="Unassembled WGS sequence"/>
</dbReference>
<evidence type="ECO:0000256" key="2">
    <source>
        <dbReference type="SAM" id="MobiDB-lite"/>
    </source>
</evidence>
<dbReference type="AlphaFoldDB" id="A0A964XQA8"/>
<sequence length="312" mass="33579">MRTLRTRRATAAALAAALLGTLPACATTDAPAGKATPPAAGSAADDGARPGAPIALDGAVNVRDLGGYRTDKGRHIRPGQAFRADSLGKATKADVKKLSALNLGTVVDFRTPLEVKRDGADRLPAGLKVTSRAVNDLGLYAKTMEAIGSKDPVKQEDMLGGGKAEQLMRDIYRSFATDPDSRRQFAATLRDLAKDRRTPLVFHCTSGKDRTGWVSYLLLRAVGVPARTAEKDYLLSNDFRAKADRETREGLEKSGYMKNPDLLVPLQDVRADYLDAALDQVRRDYGGLDGYLTEGLGLDRSNLAGLRARLVR</sequence>
<comment type="similarity">
    <text evidence="1">Belongs to the protein-tyrosine phosphatase family.</text>
</comment>
<dbReference type="Gene3D" id="3.90.190.10">
    <property type="entry name" value="Protein tyrosine phosphatase superfamily"/>
    <property type="match status" value="1"/>
</dbReference>
<feature type="signal peptide" evidence="3">
    <location>
        <begin position="1"/>
        <end position="26"/>
    </location>
</feature>
<dbReference type="EMBL" id="JAAAHS010000321">
    <property type="protein sequence ID" value="NBE55433.1"/>
    <property type="molecule type" value="Genomic_DNA"/>
</dbReference>
<proteinExistence type="inferred from homology"/>
<keyword evidence="3" id="KW-0732">Signal</keyword>
<evidence type="ECO:0000256" key="3">
    <source>
        <dbReference type="SAM" id="SignalP"/>
    </source>
</evidence>
<dbReference type="Pfam" id="PF13350">
    <property type="entry name" value="Y_phosphatase3"/>
    <property type="match status" value="1"/>
</dbReference>
<dbReference type="InterPro" id="IPR016130">
    <property type="entry name" value="Tyr_Pase_AS"/>
</dbReference>
<dbReference type="PANTHER" id="PTHR31126:SF1">
    <property type="entry name" value="TYROSINE SPECIFIC PROTEIN PHOSPHATASES DOMAIN-CONTAINING PROTEIN"/>
    <property type="match status" value="1"/>
</dbReference>
<evidence type="ECO:0000313" key="5">
    <source>
        <dbReference type="Proteomes" id="UP000598297"/>
    </source>
</evidence>
<evidence type="ECO:0000313" key="4">
    <source>
        <dbReference type="EMBL" id="NBE55433.1"/>
    </source>
</evidence>
<dbReference type="PANTHER" id="PTHR31126">
    <property type="entry name" value="TYROSINE-PROTEIN PHOSPHATASE"/>
    <property type="match status" value="1"/>
</dbReference>